<dbReference type="EMBL" id="JAUJYN010000005">
    <property type="protein sequence ID" value="KAK1270877.1"/>
    <property type="molecule type" value="Genomic_DNA"/>
</dbReference>
<accession>A0AAV9B4E9</accession>
<dbReference type="Proteomes" id="UP001179952">
    <property type="component" value="Unassembled WGS sequence"/>
</dbReference>
<reference evidence="1" key="2">
    <citation type="submission" date="2023-06" db="EMBL/GenBank/DDBJ databases">
        <authorList>
            <person name="Ma L."/>
            <person name="Liu K.-W."/>
            <person name="Li Z."/>
            <person name="Hsiao Y.-Y."/>
            <person name="Qi Y."/>
            <person name="Fu T."/>
            <person name="Tang G."/>
            <person name="Zhang D."/>
            <person name="Sun W.-H."/>
            <person name="Liu D.-K."/>
            <person name="Li Y."/>
            <person name="Chen G.-Z."/>
            <person name="Liu X.-D."/>
            <person name="Liao X.-Y."/>
            <person name="Jiang Y.-T."/>
            <person name="Yu X."/>
            <person name="Hao Y."/>
            <person name="Huang J."/>
            <person name="Zhao X.-W."/>
            <person name="Ke S."/>
            <person name="Chen Y.-Y."/>
            <person name="Wu W.-L."/>
            <person name="Hsu J.-L."/>
            <person name="Lin Y.-F."/>
            <person name="Huang M.-D."/>
            <person name="Li C.-Y."/>
            <person name="Huang L."/>
            <person name="Wang Z.-W."/>
            <person name="Zhao X."/>
            <person name="Zhong W.-Y."/>
            <person name="Peng D.-H."/>
            <person name="Ahmad S."/>
            <person name="Lan S."/>
            <person name="Zhang J.-S."/>
            <person name="Tsai W.-C."/>
            <person name="Van De Peer Y."/>
            <person name="Liu Z.-J."/>
        </authorList>
    </citation>
    <scope>NUCLEOTIDE SEQUENCE</scope>
    <source>
        <strain evidence="1">SCP</strain>
        <tissue evidence="1">Leaves</tissue>
    </source>
</reference>
<sequence length="51" mass="5847">MERKAYRPLVFHHHQGCPAMNRVLRRGPALATACIGLPNFGNSLEFIRRSR</sequence>
<comment type="caution">
    <text evidence="1">The sequence shown here is derived from an EMBL/GenBank/DDBJ whole genome shotgun (WGS) entry which is preliminary data.</text>
</comment>
<dbReference type="AlphaFoldDB" id="A0AAV9B4E9"/>
<protein>
    <submittedName>
        <fullName evidence="1">Uncharacterized protein</fullName>
    </submittedName>
</protein>
<name>A0AAV9B4E9_ACOGR</name>
<keyword evidence="2" id="KW-1185">Reference proteome</keyword>
<proteinExistence type="predicted"/>
<evidence type="ECO:0000313" key="2">
    <source>
        <dbReference type="Proteomes" id="UP001179952"/>
    </source>
</evidence>
<evidence type="ECO:0000313" key="1">
    <source>
        <dbReference type="EMBL" id="KAK1270877.1"/>
    </source>
</evidence>
<gene>
    <name evidence="1" type="ORF">QJS04_geneDACA004274</name>
</gene>
<organism evidence="1 2">
    <name type="scientific">Acorus gramineus</name>
    <name type="common">Dwarf sweet flag</name>
    <dbReference type="NCBI Taxonomy" id="55184"/>
    <lineage>
        <taxon>Eukaryota</taxon>
        <taxon>Viridiplantae</taxon>
        <taxon>Streptophyta</taxon>
        <taxon>Embryophyta</taxon>
        <taxon>Tracheophyta</taxon>
        <taxon>Spermatophyta</taxon>
        <taxon>Magnoliopsida</taxon>
        <taxon>Liliopsida</taxon>
        <taxon>Acoraceae</taxon>
        <taxon>Acorus</taxon>
    </lineage>
</organism>
<reference evidence="1" key="1">
    <citation type="journal article" date="2023" name="Nat. Commun.">
        <title>Diploid and tetraploid genomes of Acorus and the evolution of monocots.</title>
        <authorList>
            <person name="Ma L."/>
            <person name="Liu K.W."/>
            <person name="Li Z."/>
            <person name="Hsiao Y.Y."/>
            <person name="Qi Y."/>
            <person name="Fu T."/>
            <person name="Tang G.D."/>
            <person name="Zhang D."/>
            <person name="Sun W.H."/>
            <person name="Liu D.K."/>
            <person name="Li Y."/>
            <person name="Chen G.Z."/>
            <person name="Liu X.D."/>
            <person name="Liao X.Y."/>
            <person name="Jiang Y.T."/>
            <person name="Yu X."/>
            <person name="Hao Y."/>
            <person name="Huang J."/>
            <person name="Zhao X.W."/>
            <person name="Ke S."/>
            <person name="Chen Y.Y."/>
            <person name="Wu W.L."/>
            <person name="Hsu J.L."/>
            <person name="Lin Y.F."/>
            <person name="Huang M.D."/>
            <person name="Li C.Y."/>
            <person name="Huang L."/>
            <person name="Wang Z.W."/>
            <person name="Zhao X."/>
            <person name="Zhong W.Y."/>
            <person name="Peng D.H."/>
            <person name="Ahmad S."/>
            <person name="Lan S."/>
            <person name="Zhang J.S."/>
            <person name="Tsai W.C."/>
            <person name="Van de Peer Y."/>
            <person name="Liu Z.J."/>
        </authorList>
    </citation>
    <scope>NUCLEOTIDE SEQUENCE</scope>
    <source>
        <strain evidence="1">SCP</strain>
    </source>
</reference>